<evidence type="ECO:0000313" key="4">
    <source>
        <dbReference type="Proteomes" id="UP001499988"/>
    </source>
</evidence>
<name>A0ABP9ELW3_9GAMM</name>
<reference evidence="4" key="1">
    <citation type="journal article" date="2019" name="Int. J. Syst. Evol. Microbiol.">
        <title>The Global Catalogue of Microorganisms (GCM) 10K type strain sequencing project: providing services to taxonomists for standard genome sequencing and annotation.</title>
        <authorList>
            <consortium name="The Broad Institute Genomics Platform"/>
            <consortium name="The Broad Institute Genome Sequencing Center for Infectious Disease"/>
            <person name="Wu L."/>
            <person name="Ma J."/>
        </authorList>
    </citation>
    <scope>NUCLEOTIDE SEQUENCE [LARGE SCALE GENOMIC DNA]</scope>
    <source>
        <strain evidence="4">JCM 18401</strain>
    </source>
</reference>
<proteinExistence type="predicted"/>
<dbReference type="Pfam" id="PF10675">
    <property type="entry name" value="DUF2489"/>
    <property type="match status" value="1"/>
</dbReference>
<keyword evidence="4" id="KW-1185">Reference proteome</keyword>
<evidence type="ECO:0000313" key="3">
    <source>
        <dbReference type="EMBL" id="GAA4878548.1"/>
    </source>
</evidence>
<dbReference type="EMBL" id="BAABJZ010000013">
    <property type="protein sequence ID" value="GAA4878548.1"/>
    <property type="molecule type" value="Genomic_DNA"/>
</dbReference>
<accession>A0ABP9ELW3</accession>
<keyword evidence="1" id="KW-1133">Transmembrane helix</keyword>
<feature type="transmembrane region" description="Helical" evidence="1">
    <location>
        <begin position="6"/>
        <end position="27"/>
    </location>
</feature>
<feature type="domain" description="DUF2489" evidence="2">
    <location>
        <begin position="15"/>
        <end position="142"/>
    </location>
</feature>
<protein>
    <submittedName>
        <fullName evidence="3">DUF2489 domain-containing protein</fullName>
    </submittedName>
</protein>
<dbReference type="Proteomes" id="UP001499988">
    <property type="component" value="Unassembled WGS sequence"/>
</dbReference>
<dbReference type="RefSeq" id="WP_345334073.1">
    <property type="nucleotide sequence ID" value="NZ_BAABJZ010000013.1"/>
</dbReference>
<evidence type="ECO:0000259" key="2">
    <source>
        <dbReference type="Pfam" id="PF10675"/>
    </source>
</evidence>
<evidence type="ECO:0000256" key="1">
    <source>
        <dbReference type="SAM" id="Phobius"/>
    </source>
</evidence>
<keyword evidence="1" id="KW-0472">Membrane</keyword>
<sequence length="149" mass="16780">MTVQGSMVLLAGLIIAVLTGYAAYLLWQLRQQRLAQQRAEQMRHSELQAQIQLIAKACHQQQCEPAEGALRLVNLLRGLPGSHPDQWRQRFPALHALYDQIAEQPILSARKALQRQERMRLDLELARAQQQLGPAMSADLARLADGQLT</sequence>
<keyword evidence="1" id="KW-0812">Transmembrane</keyword>
<gene>
    <name evidence="3" type="ORF">GCM10023333_10220</name>
</gene>
<dbReference type="InterPro" id="IPR019617">
    <property type="entry name" value="DUF2489"/>
</dbReference>
<organism evidence="3 4">
    <name type="scientific">Ferrimonas pelagia</name>
    <dbReference type="NCBI Taxonomy" id="1177826"/>
    <lineage>
        <taxon>Bacteria</taxon>
        <taxon>Pseudomonadati</taxon>
        <taxon>Pseudomonadota</taxon>
        <taxon>Gammaproteobacteria</taxon>
        <taxon>Alteromonadales</taxon>
        <taxon>Ferrimonadaceae</taxon>
        <taxon>Ferrimonas</taxon>
    </lineage>
</organism>
<comment type="caution">
    <text evidence="3">The sequence shown here is derived from an EMBL/GenBank/DDBJ whole genome shotgun (WGS) entry which is preliminary data.</text>
</comment>